<evidence type="ECO:0000256" key="3">
    <source>
        <dbReference type="ARBA" id="ARBA00022989"/>
    </source>
</evidence>
<dbReference type="STRING" id="1868482.ENSTSYP00000012301"/>
<keyword evidence="5 6" id="KW-0472">Membrane</keyword>
<evidence type="ECO:0000256" key="5">
    <source>
        <dbReference type="ARBA" id="ARBA00023136"/>
    </source>
</evidence>
<keyword evidence="4" id="KW-0496">Mitochondrion</keyword>
<dbReference type="KEGG" id="csyr:103258016"/>
<dbReference type="CTD" id="55863"/>
<dbReference type="PANTHER" id="PTHR16296">
    <property type="entry name" value="UNCHARACTERIZED HYPOTHALAMUS PROTEIN HT007"/>
    <property type="match status" value="1"/>
</dbReference>
<feature type="transmembrane region" description="Helical" evidence="6">
    <location>
        <begin position="72"/>
        <end position="92"/>
    </location>
</feature>
<dbReference type="RefSeq" id="XP_008053911.1">
    <property type="nucleotide sequence ID" value="XM_008055720.1"/>
</dbReference>
<dbReference type="AlphaFoldDB" id="A0A1U7TJI1"/>
<comment type="subcellular location">
    <subcellularLocation>
        <location evidence="1">Mitochondrion membrane</location>
        <topology evidence="1">Multi-pass membrane protein</topology>
    </subcellularLocation>
</comment>
<evidence type="ECO:0000256" key="6">
    <source>
        <dbReference type="SAM" id="Phobius"/>
    </source>
</evidence>
<gene>
    <name evidence="8" type="primary">TMEM126B</name>
</gene>
<feature type="transmembrane region" description="Helical" evidence="6">
    <location>
        <begin position="104"/>
        <end position="125"/>
    </location>
</feature>
<name>A0A1U7TJI1_CARSF</name>
<evidence type="ECO:0000313" key="8">
    <source>
        <dbReference type="RefSeq" id="XP_008053911.1"/>
    </source>
</evidence>
<evidence type="ECO:0000256" key="4">
    <source>
        <dbReference type="ARBA" id="ARBA00023128"/>
    </source>
</evidence>
<dbReference type="InterPro" id="IPR009801">
    <property type="entry name" value="TMEM126"/>
</dbReference>
<dbReference type="GO" id="GO:0032981">
    <property type="term" value="P:mitochondrial respiratory chain complex I assembly"/>
    <property type="evidence" value="ECO:0007669"/>
    <property type="project" value="Ensembl"/>
</dbReference>
<dbReference type="Proteomes" id="UP000189704">
    <property type="component" value="Unplaced"/>
</dbReference>
<keyword evidence="3 6" id="KW-1133">Transmembrane helix</keyword>
<proteinExistence type="predicted"/>
<keyword evidence="7" id="KW-1185">Reference proteome</keyword>
<evidence type="ECO:0000256" key="1">
    <source>
        <dbReference type="ARBA" id="ARBA00004225"/>
    </source>
</evidence>
<evidence type="ECO:0000256" key="2">
    <source>
        <dbReference type="ARBA" id="ARBA00022692"/>
    </source>
</evidence>
<dbReference type="GO" id="GO:0031966">
    <property type="term" value="C:mitochondrial membrane"/>
    <property type="evidence" value="ECO:0007669"/>
    <property type="project" value="UniProtKB-SubCell"/>
</dbReference>
<evidence type="ECO:0000313" key="7">
    <source>
        <dbReference type="Proteomes" id="UP000189704"/>
    </source>
</evidence>
<dbReference type="GeneID" id="103258016"/>
<keyword evidence="2 6" id="KW-0812">Transmembrane</keyword>
<organism evidence="7 8">
    <name type="scientific">Carlito syrichta</name>
    <name type="common">Philippine tarsier</name>
    <name type="synonym">Tarsius syrichta</name>
    <dbReference type="NCBI Taxonomy" id="1868482"/>
    <lineage>
        <taxon>Eukaryota</taxon>
        <taxon>Metazoa</taxon>
        <taxon>Chordata</taxon>
        <taxon>Craniata</taxon>
        <taxon>Vertebrata</taxon>
        <taxon>Euteleostomi</taxon>
        <taxon>Mammalia</taxon>
        <taxon>Eutheria</taxon>
        <taxon>Euarchontoglires</taxon>
        <taxon>Primates</taxon>
        <taxon>Haplorrhini</taxon>
        <taxon>Tarsiiformes</taxon>
        <taxon>Tarsiidae</taxon>
        <taxon>Carlito</taxon>
    </lineage>
</organism>
<feature type="transmembrane region" description="Helical" evidence="6">
    <location>
        <begin position="145"/>
        <end position="162"/>
    </location>
</feature>
<accession>A0A1U7TJI1</accession>
<reference evidence="8" key="1">
    <citation type="submission" date="2025-08" db="UniProtKB">
        <authorList>
            <consortium name="RefSeq"/>
        </authorList>
    </citation>
    <scope>IDENTIFICATION</scope>
</reference>
<dbReference type="OMA" id="QHYARFE"/>
<protein>
    <submittedName>
        <fullName evidence="8">Complex I assembly factor TMEM126B, mitochondrial isoform X1</fullName>
    </submittedName>
</protein>
<dbReference type="PANTHER" id="PTHR16296:SF3">
    <property type="entry name" value="COMPLEX I ASSEMBLY FACTOR TMEM126B, MITOCHONDRIAL"/>
    <property type="match status" value="1"/>
</dbReference>
<dbReference type="OrthoDB" id="6234762at2759"/>
<sequence length="230" mass="25510">MALLGRGVAADLSGAGVVPVGTGDAPKDIKMEAYMLDQPSPSLEDAKLRRPMVIEIIEKKFECFRKEMSLNIYGTVLLGTTASCSGILANFIFRHCFKVKHDTLKTYTSLTTLPFLSTIVAYKLLLTDALYSDNISKENCVLRSSLIGIVCGVLYPSALAFLKNGRLAVKYNTVPLPPKGRVLLHWFLLCQTEVKAMMIPLISQTVFGIFNGLEHYAVFERTLEKTMHEE</sequence>
<dbReference type="Pfam" id="PF07114">
    <property type="entry name" value="TMEM126"/>
    <property type="match status" value="1"/>
</dbReference>